<evidence type="ECO:0000313" key="1">
    <source>
        <dbReference type="EMBL" id="RRN01677.1"/>
    </source>
</evidence>
<protein>
    <submittedName>
        <fullName evidence="1">Uncharacterized protein</fullName>
    </submittedName>
</protein>
<dbReference type="RefSeq" id="WP_125135196.1">
    <property type="nucleotide sequence ID" value="NZ_RRUC01000040.1"/>
</dbReference>
<comment type="caution">
    <text evidence="1">The sequence shown here is derived from an EMBL/GenBank/DDBJ whole genome shotgun (WGS) entry which is preliminary data.</text>
</comment>
<reference evidence="1 2" key="1">
    <citation type="submission" date="2018-11" db="EMBL/GenBank/DDBJ databases">
        <title>Whole genome sequence of Bibersteinia trehalosi strain OADDL-BT1 an multidrug resistant pathogen isolate.</title>
        <authorList>
            <person name="Couger M."/>
            <person name="Ramachandran A."/>
        </authorList>
    </citation>
    <scope>NUCLEOTIDE SEQUENCE [LARGE SCALE GENOMIC DNA]</scope>
    <source>
        <strain evidence="1 2">OADDL-BT1</strain>
    </source>
</reference>
<dbReference type="EMBL" id="RRUC01000040">
    <property type="protein sequence ID" value="RRN01677.1"/>
    <property type="molecule type" value="Genomic_DNA"/>
</dbReference>
<accession>A0A426FFN8</accession>
<dbReference type="AlphaFoldDB" id="A0A426FFN8"/>
<gene>
    <name evidence="1" type="ORF">EIM44_09140</name>
</gene>
<proteinExistence type="predicted"/>
<dbReference type="Proteomes" id="UP000276010">
    <property type="component" value="Unassembled WGS sequence"/>
</dbReference>
<name>A0A426FFN8_BIBTR</name>
<sequence>MKKFSEIKTRTARALQAWQILVSAAMNRQTHTYKSLSNLMFGHDATGVLGSTLGHIASFCNANDLPPLTAIVVNSKTGLPGDEIPVSGDLNAIREKVYSFDWYDVYPPSEDELLK</sequence>
<organism evidence="1 2">
    <name type="scientific">Bibersteinia trehalosi</name>
    <name type="common">Pasteurella trehalosi</name>
    <dbReference type="NCBI Taxonomy" id="47735"/>
    <lineage>
        <taxon>Bacteria</taxon>
        <taxon>Pseudomonadati</taxon>
        <taxon>Pseudomonadota</taxon>
        <taxon>Gammaproteobacteria</taxon>
        <taxon>Pasteurellales</taxon>
        <taxon>Pasteurellaceae</taxon>
        <taxon>Bibersteinia</taxon>
    </lineage>
</organism>
<evidence type="ECO:0000313" key="2">
    <source>
        <dbReference type="Proteomes" id="UP000276010"/>
    </source>
</evidence>